<dbReference type="InterPro" id="IPR000524">
    <property type="entry name" value="Tscrpt_reg_HTH_GntR"/>
</dbReference>
<comment type="caution">
    <text evidence="5">The sequence shown here is derived from an EMBL/GenBank/DDBJ whole genome shotgun (WGS) entry which is preliminary data.</text>
</comment>
<protein>
    <submittedName>
        <fullName evidence="5">GntR family transcriptional regulator</fullName>
    </submittedName>
</protein>
<dbReference type="SMART" id="SM00866">
    <property type="entry name" value="UTRA"/>
    <property type="match status" value="1"/>
</dbReference>
<dbReference type="InterPro" id="IPR036390">
    <property type="entry name" value="WH_DNA-bd_sf"/>
</dbReference>
<dbReference type="InterPro" id="IPR036388">
    <property type="entry name" value="WH-like_DNA-bd_sf"/>
</dbReference>
<dbReference type="SMART" id="SM00345">
    <property type="entry name" value="HTH_GNTR"/>
    <property type="match status" value="1"/>
</dbReference>
<dbReference type="Proteomes" id="UP000621631">
    <property type="component" value="Unassembled WGS sequence"/>
</dbReference>
<sequence>MKLTLKKGPLYLQVQEILKKRIISGVYPKHSLIPSELELKEEFDVSLITIRRAVEELSKQGYVEKKSGVGTTVLDNHAISKLSKGQRFSEYLIKEGYHLKKEFASLSTINLHEHAADLVEHFGDECYCVERLYTLEEKPYIHFKHYISKEVTLPENTDLLLDSLYEIFFQQGITFNRFKDEFGTEIPDPSIAEILEIEQQPLLQRIRYSFDINEKLIEYSVAYYNTAIHKYVVNFDV</sequence>
<dbReference type="SUPFAM" id="SSF64288">
    <property type="entry name" value="Chorismate lyase-like"/>
    <property type="match status" value="1"/>
</dbReference>
<evidence type="ECO:0000256" key="2">
    <source>
        <dbReference type="ARBA" id="ARBA00023125"/>
    </source>
</evidence>
<name>A0ABR7VL03_VIRHA</name>
<keyword evidence="6" id="KW-1185">Reference proteome</keyword>
<dbReference type="SUPFAM" id="SSF46785">
    <property type="entry name" value="Winged helix' DNA-binding domain"/>
    <property type="match status" value="1"/>
</dbReference>
<dbReference type="Gene3D" id="1.10.10.10">
    <property type="entry name" value="Winged helix-like DNA-binding domain superfamily/Winged helix DNA-binding domain"/>
    <property type="match status" value="1"/>
</dbReference>
<evidence type="ECO:0000259" key="4">
    <source>
        <dbReference type="PROSITE" id="PS50949"/>
    </source>
</evidence>
<dbReference type="PRINTS" id="PR00035">
    <property type="entry name" value="HTHGNTR"/>
</dbReference>
<reference evidence="5 6" key="1">
    <citation type="submission" date="2020-09" db="EMBL/GenBank/DDBJ databases">
        <title>Draft Genome Sequences of Oil-Oxidizing Bacteria Halomonas titanicae, Marinobacter lutaoensis, and Virgibacillus halodenitrificans Isolated from Highly Saline Environments.</title>
        <authorList>
            <person name="Grouzdev D.S."/>
            <person name="Sokolova D.S."/>
            <person name="Semenova E.M."/>
            <person name="Borzenkov I.A."/>
            <person name="Bidzhieva S.K."/>
            <person name="Poltaraus A.B."/>
            <person name="Nazina T.N."/>
        </authorList>
    </citation>
    <scope>NUCLEOTIDE SEQUENCE [LARGE SCALE GENOMIC DNA]</scope>
    <source>
        <strain evidence="5 6">VKM B-3472D</strain>
    </source>
</reference>
<dbReference type="InterPro" id="IPR050679">
    <property type="entry name" value="Bact_HTH_transcr_reg"/>
</dbReference>
<dbReference type="InterPro" id="IPR028978">
    <property type="entry name" value="Chorismate_lyase_/UTRA_dom_sf"/>
</dbReference>
<dbReference type="PANTHER" id="PTHR44846:SF1">
    <property type="entry name" value="MANNOSYL-D-GLYCERATE TRANSPORT_METABOLISM SYSTEM REPRESSOR MNGR-RELATED"/>
    <property type="match status" value="1"/>
</dbReference>
<accession>A0ABR7VL03</accession>
<evidence type="ECO:0000313" key="5">
    <source>
        <dbReference type="EMBL" id="MBD1222401.1"/>
    </source>
</evidence>
<gene>
    <name evidence="5" type="ORF">IC602_07260</name>
</gene>
<proteinExistence type="predicted"/>
<dbReference type="CDD" id="cd07377">
    <property type="entry name" value="WHTH_GntR"/>
    <property type="match status" value="1"/>
</dbReference>
<evidence type="ECO:0000313" key="6">
    <source>
        <dbReference type="Proteomes" id="UP000621631"/>
    </source>
</evidence>
<dbReference type="Pfam" id="PF00392">
    <property type="entry name" value="GntR"/>
    <property type="match status" value="1"/>
</dbReference>
<keyword evidence="1" id="KW-0805">Transcription regulation</keyword>
<keyword evidence="2" id="KW-0238">DNA-binding</keyword>
<dbReference type="RefSeq" id="WP_019375872.1">
    <property type="nucleotide sequence ID" value="NZ_CP033049.1"/>
</dbReference>
<dbReference type="EMBL" id="JACWEZ010000003">
    <property type="protein sequence ID" value="MBD1222401.1"/>
    <property type="molecule type" value="Genomic_DNA"/>
</dbReference>
<dbReference type="PROSITE" id="PS50949">
    <property type="entry name" value="HTH_GNTR"/>
    <property type="match status" value="1"/>
</dbReference>
<evidence type="ECO:0000256" key="3">
    <source>
        <dbReference type="ARBA" id="ARBA00023163"/>
    </source>
</evidence>
<dbReference type="PANTHER" id="PTHR44846">
    <property type="entry name" value="MANNOSYL-D-GLYCERATE TRANSPORT/METABOLISM SYSTEM REPRESSOR MNGR-RELATED"/>
    <property type="match status" value="1"/>
</dbReference>
<dbReference type="InterPro" id="IPR011663">
    <property type="entry name" value="UTRA"/>
</dbReference>
<dbReference type="Gene3D" id="3.40.1410.10">
    <property type="entry name" value="Chorismate lyase-like"/>
    <property type="match status" value="1"/>
</dbReference>
<organism evidence="5 6">
    <name type="scientific">Virgibacillus halodenitrificans</name>
    <name type="common">Bacillus halodenitrificans</name>
    <dbReference type="NCBI Taxonomy" id="1482"/>
    <lineage>
        <taxon>Bacteria</taxon>
        <taxon>Bacillati</taxon>
        <taxon>Bacillota</taxon>
        <taxon>Bacilli</taxon>
        <taxon>Bacillales</taxon>
        <taxon>Bacillaceae</taxon>
        <taxon>Virgibacillus</taxon>
    </lineage>
</organism>
<feature type="domain" description="HTH gntR-type" evidence="4">
    <location>
        <begin position="8"/>
        <end position="76"/>
    </location>
</feature>
<keyword evidence="3" id="KW-0804">Transcription</keyword>
<dbReference type="Pfam" id="PF07702">
    <property type="entry name" value="UTRA"/>
    <property type="match status" value="1"/>
</dbReference>
<evidence type="ECO:0000256" key="1">
    <source>
        <dbReference type="ARBA" id="ARBA00023015"/>
    </source>
</evidence>